<evidence type="ECO:0000256" key="14">
    <source>
        <dbReference type="ARBA" id="ARBA00038949"/>
    </source>
</evidence>
<evidence type="ECO:0000256" key="3">
    <source>
        <dbReference type="ARBA" id="ARBA00006492"/>
    </source>
</evidence>
<accession>A0ABN8QCB0</accession>
<dbReference type="InterPro" id="IPR029044">
    <property type="entry name" value="Nucleotide-diphossugar_trans"/>
</dbReference>
<dbReference type="Gene3D" id="3.10.180.20">
    <property type="entry name" value="N-Acetylglucosaminyltransferase I, Domain 2"/>
    <property type="match status" value="1"/>
</dbReference>
<keyword evidence="12 17" id="KW-0464">Manganese</keyword>
<comment type="similarity">
    <text evidence="3 17">Belongs to the glycosyltransferase 13 family.</text>
</comment>
<keyword evidence="9" id="KW-1133">Transmembrane helix</keyword>
<evidence type="ECO:0000256" key="4">
    <source>
        <dbReference type="ARBA" id="ARBA00022676"/>
    </source>
</evidence>
<keyword evidence="8 17" id="KW-0735">Signal-anchor</keyword>
<evidence type="ECO:0000256" key="6">
    <source>
        <dbReference type="ARBA" id="ARBA00022692"/>
    </source>
</evidence>
<evidence type="ECO:0000256" key="1">
    <source>
        <dbReference type="ARBA" id="ARBA00004323"/>
    </source>
</evidence>
<evidence type="ECO:0000256" key="16">
    <source>
        <dbReference type="ARBA" id="ARBA00049421"/>
    </source>
</evidence>
<dbReference type="EMBL" id="CALNXK010000121">
    <property type="protein sequence ID" value="CAH3161715.1"/>
    <property type="molecule type" value="Genomic_DNA"/>
</dbReference>
<evidence type="ECO:0000256" key="2">
    <source>
        <dbReference type="ARBA" id="ARBA00004922"/>
    </source>
</evidence>
<organism evidence="18 19">
    <name type="scientific">Porites lobata</name>
    <dbReference type="NCBI Taxonomy" id="104759"/>
    <lineage>
        <taxon>Eukaryota</taxon>
        <taxon>Metazoa</taxon>
        <taxon>Cnidaria</taxon>
        <taxon>Anthozoa</taxon>
        <taxon>Hexacorallia</taxon>
        <taxon>Scleractinia</taxon>
        <taxon>Fungiina</taxon>
        <taxon>Poritidae</taxon>
        <taxon>Porites</taxon>
    </lineage>
</organism>
<dbReference type="PANTHER" id="PTHR10468">
    <property type="entry name" value="PROTEIN O-LINKED-MANNOSE BETA-1,2-N-ACETYLGLUCOSAMINYLTRANSFERASE 1/ALPHA-1,3-MANNOSYL-GLYCOPROTEIN 2-BETA-N-ACETYLGLUCOSAMINYLTRANSFERASE"/>
    <property type="match status" value="1"/>
</dbReference>
<reference evidence="18 19" key="1">
    <citation type="submission" date="2022-05" db="EMBL/GenBank/DDBJ databases">
        <authorList>
            <consortium name="Genoscope - CEA"/>
            <person name="William W."/>
        </authorList>
    </citation>
    <scope>NUCLEOTIDE SEQUENCE [LARGE SCALE GENOMIC DNA]</scope>
</reference>
<dbReference type="Gene3D" id="3.90.550.10">
    <property type="entry name" value="Spore Coat Polysaccharide Biosynthesis Protein SpsA, Chain A"/>
    <property type="match status" value="1"/>
</dbReference>
<sequence>MRTIRINRKLCFAALFVGFVFFLVLRNTFKSYDQQILVQHTGNIISHSSSFKHAGTKQSLGQSKPRFQANKVQIVAAVLVVACNRPEVKRCLDSLLKYRPSEEKFPIVVSQDCGHQETAQVVASYGKIVHFIKHPDLTDINGVAENLKGYYKLSRHYSWALSQVFDVMDFDTVIIIEDDLEVSPDFFEYFEATKPLLEEDPSLWCVSAWNDNGKTGYVRGNDLLYRSDFFPGLGWMLKRTIWHELAPKWPAAFWDDWMRHPDQRRERACIRPEIPRVETFGKTGVSKGQFFDEHLRHIKRNSEFYPFTKRNLTFLLKDEYDPKFINIVYKSPLVSFEYFNSGQGMPAPSVRIQYDTEQSFVALANQLGVMNDLKAGVPRMAYRGVVSFMYKGFRIYLAPPRIWKGYEFD</sequence>
<evidence type="ECO:0000256" key="9">
    <source>
        <dbReference type="ARBA" id="ARBA00022989"/>
    </source>
</evidence>
<name>A0ABN8QCB0_9CNID</name>
<dbReference type="InterPro" id="IPR004139">
    <property type="entry name" value="Glyco_trans_13"/>
</dbReference>
<comment type="subcellular location">
    <subcellularLocation>
        <location evidence="1 17">Golgi apparatus membrane</location>
        <topology evidence="1 17">Single-pass type II membrane protein</topology>
    </subcellularLocation>
</comment>
<evidence type="ECO:0000256" key="7">
    <source>
        <dbReference type="ARBA" id="ARBA00022723"/>
    </source>
</evidence>
<evidence type="ECO:0000256" key="12">
    <source>
        <dbReference type="ARBA" id="ARBA00023211"/>
    </source>
</evidence>
<dbReference type="Proteomes" id="UP001159405">
    <property type="component" value="Unassembled WGS sequence"/>
</dbReference>
<evidence type="ECO:0000256" key="15">
    <source>
        <dbReference type="ARBA" id="ARBA00041712"/>
    </source>
</evidence>
<protein>
    <recommendedName>
        <fullName evidence="14 17">Alpha-1,3-mannosyl-glycoprotein 2-beta-N-acetylglucosaminyltransferase</fullName>
        <shortName evidence="17">GNT-I</shortName>
        <shortName evidence="17">GlcNAc-T I</shortName>
        <ecNumber evidence="14 17">2.4.1.101</ecNumber>
    </recommendedName>
    <alternativeName>
        <fullName evidence="15 17">N-glycosyl-oligosaccharide-glycoprotein N-acetylglucosaminyltransferase I</fullName>
    </alternativeName>
</protein>
<dbReference type="CDD" id="cd02514">
    <property type="entry name" value="GT13_GLCNAC-TI"/>
    <property type="match status" value="1"/>
</dbReference>
<comment type="pathway">
    <text evidence="2 17">Protein modification; protein glycosylation.</text>
</comment>
<evidence type="ECO:0000256" key="5">
    <source>
        <dbReference type="ARBA" id="ARBA00022679"/>
    </source>
</evidence>
<dbReference type="SUPFAM" id="SSF53448">
    <property type="entry name" value="Nucleotide-diphospho-sugar transferases"/>
    <property type="match status" value="1"/>
</dbReference>
<comment type="cofactor">
    <cofactor evidence="17">
        <name>Mn(2+)</name>
        <dbReference type="ChEBI" id="CHEBI:29035"/>
    </cofactor>
    <text evidence="17">The cofactor is mostly bound to the substrate.</text>
</comment>
<evidence type="ECO:0000313" key="19">
    <source>
        <dbReference type="Proteomes" id="UP001159405"/>
    </source>
</evidence>
<evidence type="ECO:0000256" key="10">
    <source>
        <dbReference type="ARBA" id="ARBA00023034"/>
    </source>
</evidence>
<dbReference type="InterPro" id="IPR052261">
    <property type="entry name" value="Glycosyltransferase_13"/>
</dbReference>
<keyword evidence="5" id="KW-0808">Transferase</keyword>
<evidence type="ECO:0000256" key="17">
    <source>
        <dbReference type="RuleBase" id="RU368119"/>
    </source>
</evidence>
<keyword evidence="11" id="KW-0472">Membrane</keyword>
<keyword evidence="6" id="KW-0812">Transmembrane</keyword>
<evidence type="ECO:0000256" key="11">
    <source>
        <dbReference type="ARBA" id="ARBA00023136"/>
    </source>
</evidence>
<comment type="caution">
    <text evidence="18">The sequence shown here is derived from an EMBL/GenBank/DDBJ whole genome shotgun (WGS) entry which is preliminary data.</text>
</comment>
<evidence type="ECO:0000313" key="18">
    <source>
        <dbReference type="EMBL" id="CAH3161715.1"/>
    </source>
</evidence>
<evidence type="ECO:0000256" key="13">
    <source>
        <dbReference type="ARBA" id="ARBA00037706"/>
    </source>
</evidence>
<keyword evidence="4 17" id="KW-0328">Glycosyltransferase</keyword>
<dbReference type="EC" id="2.4.1.101" evidence="14 17"/>
<gene>
    <name evidence="18" type="ORF">PLOB_00005107</name>
</gene>
<comment type="function">
    <text evidence="13 17">Initiates complex N-linked carbohydrate formation. Essential for the conversion of high-mannose to hybrid and complex N-glycans.</text>
</comment>
<dbReference type="Pfam" id="PF03071">
    <property type="entry name" value="GNT-I"/>
    <property type="match status" value="1"/>
</dbReference>
<comment type="catalytic activity">
    <reaction evidence="16 17">
        <text>N(4)-(alpha-D-Man-(1-&gt;3)-[alpha-D-Man-(1-&gt;3)-[alpha-D-Man-(1-&gt;6)]-alpha-D-Man-(1-&gt;6)]-beta-D-Man-(1-&gt;4)-beta-D-GlcNAc-(1-&gt;4)-beta-D-GlcNAc)-L-asparaginyl-[protein] (N-glucan mannose isomer 5A1,2) + UDP-N-acetyl-alpha-D-glucosamine = N(4)-{beta-D-GlcNAc-(1-&gt;2)-alpha-D-Man-(1-&gt;3)-[alpha-D-Man-(1-&gt;3)-[alpha-D-Man-(1-&gt;6)]-alpha-D-Man-(1-&gt;6)]-beta-D-Man-(1-&gt;4)-beta-D-GlcNAc-(1-&gt;4)-beta-D-GlcNAc}-L-asparaginyl-[protein] + UDP + H(+)</text>
        <dbReference type="Rhea" id="RHEA:11456"/>
        <dbReference type="Rhea" id="RHEA-COMP:14367"/>
        <dbReference type="Rhea" id="RHEA-COMP:14368"/>
        <dbReference type="ChEBI" id="CHEBI:15378"/>
        <dbReference type="ChEBI" id="CHEBI:57705"/>
        <dbReference type="ChEBI" id="CHEBI:58223"/>
        <dbReference type="ChEBI" id="CHEBI:59087"/>
        <dbReference type="ChEBI" id="CHEBI:60625"/>
        <dbReference type="EC" id="2.4.1.101"/>
    </reaction>
</comment>
<keyword evidence="19" id="KW-1185">Reference proteome</keyword>
<evidence type="ECO:0000256" key="8">
    <source>
        <dbReference type="ARBA" id="ARBA00022968"/>
    </source>
</evidence>
<keyword evidence="10 17" id="KW-0333">Golgi apparatus</keyword>
<proteinExistence type="inferred from homology"/>
<dbReference type="PANTHER" id="PTHR10468:SF0">
    <property type="entry name" value="ALPHA-1,3-MANNOSYL-GLYCOPROTEIN 2-BETA-N-ACETYLGLUCOSAMINYLTRANSFERASE"/>
    <property type="match status" value="1"/>
</dbReference>
<keyword evidence="7 17" id="KW-0479">Metal-binding</keyword>